<accession>A0A1I1BIC8</accession>
<dbReference type="InterPro" id="IPR011330">
    <property type="entry name" value="Glyco_hydro/deAcase_b/a-brl"/>
</dbReference>
<dbReference type="Proteomes" id="UP000243799">
    <property type="component" value="Unassembled WGS sequence"/>
</dbReference>
<keyword evidence="1" id="KW-0547">Nucleotide-binding</keyword>
<dbReference type="NCBIfam" id="NF003816">
    <property type="entry name" value="PRK05406.1-5"/>
    <property type="match status" value="1"/>
</dbReference>
<sequence length="264" mass="27808">MDLNADLAEGFGRWELGEDALLLGIVTSANVACGFHAGDPRVIRRACALAAENGVAIGAHVGYRDLAGFGRRFVDVDPGELTDEVIYQIGALAGIARASGTEVRYVKPHGALYNALGSHPDQAAAVVEAVRQYDPGVALLGLAGASWLDTAKEAGLTVFREAFADRAYLPDGSLASRREPGSVLHDPELIAQRCVRLANGEPIEAVDGSWISLRADSICVHGDNERAVEIARAVRARLLDAGVPLEAFVPGRGEASNDACTTVR</sequence>
<dbReference type="CDD" id="cd10787">
    <property type="entry name" value="LamB_YcsF_like"/>
    <property type="match status" value="1"/>
</dbReference>
<dbReference type="EMBL" id="FOKG01000014">
    <property type="protein sequence ID" value="SFB50124.1"/>
    <property type="molecule type" value="Genomic_DNA"/>
</dbReference>
<dbReference type="NCBIfam" id="NF003814">
    <property type="entry name" value="PRK05406.1-3"/>
    <property type="match status" value="1"/>
</dbReference>
<comment type="similarity">
    <text evidence="1">Belongs to the LamB/PxpA family.</text>
</comment>
<evidence type="ECO:0000313" key="3">
    <source>
        <dbReference type="Proteomes" id="UP000243799"/>
    </source>
</evidence>
<proteinExistence type="inferred from homology"/>
<evidence type="ECO:0000313" key="2">
    <source>
        <dbReference type="EMBL" id="SFB50124.1"/>
    </source>
</evidence>
<dbReference type="PANTHER" id="PTHR30292">
    <property type="entry name" value="UNCHARACTERIZED PROTEIN YBGL-RELATED"/>
    <property type="match status" value="1"/>
</dbReference>
<name>A0A1I1BIC8_9PSEU</name>
<evidence type="ECO:0000256" key="1">
    <source>
        <dbReference type="HAMAP-Rule" id="MF_00691"/>
    </source>
</evidence>
<comment type="catalytic activity">
    <reaction evidence="1">
        <text>5-oxo-L-proline + ATP + 2 H2O = L-glutamate + ADP + phosphate + H(+)</text>
        <dbReference type="Rhea" id="RHEA:10348"/>
        <dbReference type="ChEBI" id="CHEBI:15377"/>
        <dbReference type="ChEBI" id="CHEBI:15378"/>
        <dbReference type="ChEBI" id="CHEBI:29985"/>
        <dbReference type="ChEBI" id="CHEBI:30616"/>
        <dbReference type="ChEBI" id="CHEBI:43474"/>
        <dbReference type="ChEBI" id="CHEBI:58402"/>
        <dbReference type="ChEBI" id="CHEBI:456216"/>
        <dbReference type="EC" id="3.5.2.9"/>
    </reaction>
</comment>
<organism evidence="2 3">
    <name type="scientific">Amycolatopsis marina</name>
    <dbReference type="NCBI Taxonomy" id="490629"/>
    <lineage>
        <taxon>Bacteria</taxon>
        <taxon>Bacillati</taxon>
        <taxon>Actinomycetota</taxon>
        <taxon>Actinomycetes</taxon>
        <taxon>Pseudonocardiales</taxon>
        <taxon>Pseudonocardiaceae</taxon>
        <taxon>Amycolatopsis</taxon>
    </lineage>
</organism>
<dbReference type="EC" id="3.5.2.9" evidence="1"/>
<gene>
    <name evidence="1" type="primary">pxpA</name>
    <name evidence="2" type="ORF">SAMN05216266_114145</name>
</gene>
<dbReference type="STRING" id="490629.SAMN05216266_114145"/>
<dbReference type="Pfam" id="PF03746">
    <property type="entry name" value="LamB_YcsF"/>
    <property type="match status" value="1"/>
</dbReference>
<dbReference type="AlphaFoldDB" id="A0A1I1BIC8"/>
<dbReference type="RefSeq" id="WP_091675269.1">
    <property type="nucleotide sequence ID" value="NZ_FOKG01000014.1"/>
</dbReference>
<comment type="function">
    <text evidence="1">Catalyzes the cleavage of 5-oxoproline to form L-glutamate coupled to the hydrolysis of ATP to ADP and inorganic phosphate.</text>
</comment>
<keyword evidence="3" id="KW-1185">Reference proteome</keyword>
<dbReference type="Gene3D" id="3.20.20.370">
    <property type="entry name" value="Glycoside hydrolase/deacetylase"/>
    <property type="match status" value="1"/>
</dbReference>
<dbReference type="OrthoDB" id="9773478at2"/>
<dbReference type="HAMAP" id="MF_00691">
    <property type="entry name" value="PxpA"/>
    <property type="match status" value="1"/>
</dbReference>
<reference evidence="3" key="1">
    <citation type="submission" date="2016-10" db="EMBL/GenBank/DDBJ databases">
        <authorList>
            <person name="Varghese N."/>
            <person name="Submissions S."/>
        </authorList>
    </citation>
    <scope>NUCLEOTIDE SEQUENCE [LARGE SCALE GENOMIC DNA]</scope>
    <source>
        <strain evidence="3">CGMCC 4.3568</strain>
    </source>
</reference>
<dbReference type="GO" id="GO:0017168">
    <property type="term" value="F:5-oxoprolinase (ATP-hydrolyzing) activity"/>
    <property type="evidence" value="ECO:0007669"/>
    <property type="project" value="UniProtKB-UniRule"/>
</dbReference>
<dbReference type="SUPFAM" id="SSF88713">
    <property type="entry name" value="Glycoside hydrolase/deacetylase"/>
    <property type="match status" value="1"/>
</dbReference>
<comment type="subunit">
    <text evidence="1">Forms a complex composed of PxpA, PxpB and PxpC.</text>
</comment>
<protein>
    <recommendedName>
        <fullName evidence="1">5-oxoprolinase subunit A</fullName>
        <shortName evidence="1">5-OPase subunit A</shortName>
        <ecNumber evidence="1">3.5.2.9</ecNumber>
    </recommendedName>
    <alternativeName>
        <fullName evidence="1">5-oxoprolinase (ATP-hydrolyzing) subunit A</fullName>
    </alternativeName>
</protein>
<dbReference type="GO" id="GO:0005975">
    <property type="term" value="P:carbohydrate metabolic process"/>
    <property type="evidence" value="ECO:0007669"/>
    <property type="project" value="InterPro"/>
</dbReference>
<dbReference type="PANTHER" id="PTHR30292:SF0">
    <property type="entry name" value="5-OXOPROLINASE SUBUNIT A"/>
    <property type="match status" value="1"/>
</dbReference>
<dbReference type="InterPro" id="IPR005501">
    <property type="entry name" value="LamB/YcsF/PxpA-like"/>
</dbReference>
<dbReference type="GO" id="GO:0005524">
    <property type="term" value="F:ATP binding"/>
    <property type="evidence" value="ECO:0007669"/>
    <property type="project" value="UniProtKB-UniRule"/>
</dbReference>
<keyword evidence="1" id="KW-0378">Hydrolase</keyword>
<keyword evidence="1" id="KW-0067">ATP-binding</keyword>